<reference evidence="2 3" key="1">
    <citation type="journal article" date="2016" name="Sci. Rep.">
        <title>Insights into Adaptations to a Near-Obligate Nematode Endoparasitic Lifestyle from the Finished Genome of Drechmeria coniospora.</title>
        <authorList>
            <person name="Zhang L."/>
            <person name="Zhou Z."/>
            <person name="Guo Q."/>
            <person name="Fokkens L."/>
            <person name="Miskei M."/>
            <person name="Pocsi I."/>
            <person name="Zhang W."/>
            <person name="Chen M."/>
            <person name="Wang L."/>
            <person name="Sun Y."/>
            <person name="Donzelli B.G."/>
            <person name="Gibson D.M."/>
            <person name="Nelson D.R."/>
            <person name="Luo J.G."/>
            <person name="Rep M."/>
            <person name="Liu H."/>
            <person name="Yang S."/>
            <person name="Wang J."/>
            <person name="Krasnoff S.B."/>
            <person name="Xu Y."/>
            <person name="Molnar I."/>
            <person name="Lin M."/>
        </authorList>
    </citation>
    <scope>NUCLEOTIDE SEQUENCE [LARGE SCALE GENOMIC DNA]</scope>
    <source>
        <strain evidence="2 3">ARSEF 6962</strain>
    </source>
</reference>
<comment type="caution">
    <text evidence="2">The sequence shown here is derived from an EMBL/GenBank/DDBJ whole genome shotgun (WGS) entry which is preliminary data.</text>
</comment>
<gene>
    <name evidence="2" type="ORF">DCS_06078</name>
</gene>
<keyword evidence="3" id="KW-1185">Reference proteome</keyword>
<dbReference type="Proteomes" id="UP000076580">
    <property type="component" value="Chromosome 03"/>
</dbReference>
<name>A0A151GAL7_DRECN</name>
<dbReference type="AlphaFoldDB" id="A0A151GAL7"/>
<accession>A0A151GAL7</accession>
<feature type="compositionally biased region" description="Polar residues" evidence="1">
    <location>
        <begin position="301"/>
        <end position="314"/>
    </location>
</feature>
<feature type="compositionally biased region" description="Basic and acidic residues" evidence="1">
    <location>
        <begin position="236"/>
        <end position="256"/>
    </location>
</feature>
<dbReference type="InParanoid" id="A0A151GAL7"/>
<evidence type="ECO:0000313" key="2">
    <source>
        <dbReference type="EMBL" id="KYK54121.1"/>
    </source>
</evidence>
<proteinExistence type="predicted"/>
<dbReference type="RefSeq" id="XP_040653473.1">
    <property type="nucleotide sequence ID" value="XM_040803369.1"/>
</dbReference>
<evidence type="ECO:0000256" key="1">
    <source>
        <dbReference type="SAM" id="MobiDB-lite"/>
    </source>
</evidence>
<dbReference type="EMBL" id="LAYC01000003">
    <property type="protein sequence ID" value="KYK54121.1"/>
    <property type="molecule type" value="Genomic_DNA"/>
</dbReference>
<sequence length="434" mass="47259">MLDDKLSNLKDKDGNPRGQNLFVSRLQVPEGHRALTQEDLVTIGKQARVEVDELAKKKNTDAPGMVSVLKVDNEIFIAGSIKNAAGNKNRDPRPHDKYPGTEMTHIIDQCGGHRTGGSCGEIAALDLYYRTRGDAISRPNPADGQESKINDPLKNSMVVAINQSGKVQNPCGNGGAGCKAVVERLELDAVKTKVKAATTPLDFDKFKKLYVPGFDEYQARPGTPERKTSSSTLRSKSKDPDSPDAERTKSEHDGPDAKPPCIQKRSALVCNNGNGKKTNDEKQKNEQKSENQLNGDKLKDQTPTSSKNINSTDYKNQAIEKSKLNLLGRIRSFGMGLQAGGVYELYNRVYGPDGLGPKQVRMTISLLEAYSFAALGAAGGSFDEHGNILRGGFFQHILDRPDNAPGGLNAFNRWSVTKLTSRKAVCAKTVEFSN</sequence>
<feature type="compositionally biased region" description="Basic and acidic residues" evidence="1">
    <location>
        <begin position="277"/>
        <end position="289"/>
    </location>
</feature>
<organism evidence="2 3">
    <name type="scientific">Drechmeria coniospora</name>
    <name type="common">Nematophagous fungus</name>
    <name type="synonym">Meria coniospora</name>
    <dbReference type="NCBI Taxonomy" id="98403"/>
    <lineage>
        <taxon>Eukaryota</taxon>
        <taxon>Fungi</taxon>
        <taxon>Dikarya</taxon>
        <taxon>Ascomycota</taxon>
        <taxon>Pezizomycotina</taxon>
        <taxon>Sordariomycetes</taxon>
        <taxon>Hypocreomycetidae</taxon>
        <taxon>Hypocreales</taxon>
        <taxon>Ophiocordycipitaceae</taxon>
        <taxon>Drechmeria</taxon>
    </lineage>
</organism>
<feature type="region of interest" description="Disordered" evidence="1">
    <location>
        <begin position="216"/>
        <end position="314"/>
    </location>
</feature>
<protein>
    <submittedName>
        <fullName evidence="2">Uncharacterized protein</fullName>
    </submittedName>
</protein>
<evidence type="ECO:0000313" key="3">
    <source>
        <dbReference type="Proteomes" id="UP000076580"/>
    </source>
</evidence>
<dbReference type="GeneID" id="63718721"/>